<keyword evidence="3" id="KW-1185">Reference proteome</keyword>
<dbReference type="Gene3D" id="3.40.630.30">
    <property type="match status" value="1"/>
</dbReference>
<protein>
    <submittedName>
        <fullName evidence="2">Putative acetyltransferase</fullName>
    </submittedName>
</protein>
<accession>A0A1Y2C4T3</accession>
<dbReference type="GO" id="GO:0016747">
    <property type="term" value="F:acyltransferase activity, transferring groups other than amino-acyl groups"/>
    <property type="evidence" value="ECO:0007669"/>
    <property type="project" value="InterPro"/>
</dbReference>
<gene>
    <name evidence="2" type="ORF">BCR33DRAFT_718658</name>
</gene>
<dbReference type="Pfam" id="PF13508">
    <property type="entry name" value="Acetyltransf_7"/>
    <property type="match status" value="1"/>
</dbReference>
<dbReference type="SUPFAM" id="SSF55729">
    <property type="entry name" value="Acyl-CoA N-acyltransferases (Nat)"/>
    <property type="match status" value="1"/>
</dbReference>
<dbReference type="PROSITE" id="PS51186">
    <property type="entry name" value="GNAT"/>
    <property type="match status" value="1"/>
</dbReference>
<evidence type="ECO:0000313" key="3">
    <source>
        <dbReference type="Proteomes" id="UP000193642"/>
    </source>
</evidence>
<feature type="domain" description="N-acetyltransferase" evidence="1">
    <location>
        <begin position="2"/>
        <end position="154"/>
    </location>
</feature>
<name>A0A1Y2C4T3_9FUNG</name>
<dbReference type="InterPro" id="IPR016181">
    <property type="entry name" value="Acyl_CoA_acyltransferase"/>
</dbReference>
<dbReference type="Proteomes" id="UP000193642">
    <property type="component" value="Unassembled WGS sequence"/>
</dbReference>
<dbReference type="InterPro" id="IPR000182">
    <property type="entry name" value="GNAT_dom"/>
</dbReference>
<evidence type="ECO:0000313" key="2">
    <source>
        <dbReference type="EMBL" id="ORY42043.1"/>
    </source>
</evidence>
<reference evidence="2 3" key="1">
    <citation type="submission" date="2016-07" db="EMBL/GenBank/DDBJ databases">
        <title>Pervasive Adenine N6-methylation of Active Genes in Fungi.</title>
        <authorList>
            <consortium name="DOE Joint Genome Institute"/>
            <person name="Mondo S.J."/>
            <person name="Dannebaum R.O."/>
            <person name="Kuo R.C."/>
            <person name="Labutti K."/>
            <person name="Haridas S."/>
            <person name="Kuo A."/>
            <person name="Salamov A."/>
            <person name="Ahrendt S.R."/>
            <person name="Lipzen A."/>
            <person name="Sullivan W."/>
            <person name="Andreopoulos W.B."/>
            <person name="Clum A."/>
            <person name="Lindquist E."/>
            <person name="Daum C."/>
            <person name="Ramamoorthy G.K."/>
            <person name="Gryganskyi A."/>
            <person name="Culley D."/>
            <person name="Magnuson J.K."/>
            <person name="James T.Y."/>
            <person name="O'Malley M.A."/>
            <person name="Stajich J.E."/>
            <person name="Spatafora J.W."/>
            <person name="Visel A."/>
            <person name="Grigoriev I.V."/>
        </authorList>
    </citation>
    <scope>NUCLEOTIDE SEQUENCE [LARGE SCALE GENOMIC DNA]</scope>
    <source>
        <strain evidence="2 3">JEL800</strain>
    </source>
</reference>
<organism evidence="2 3">
    <name type="scientific">Rhizoclosmatium globosum</name>
    <dbReference type="NCBI Taxonomy" id="329046"/>
    <lineage>
        <taxon>Eukaryota</taxon>
        <taxon>Fungi</taxon>
        <taxon>Fungi incertae sedis</taxon>
        <taxon>Chytridiomycota</taxon>
        <taxon>Chytridiomycota incertae sedis</taxon>
        <taxon>Chytridiomycetes</taxon>
        <taxon>Chytridiales</taxon>
        <taxon>Chytriomycetaceae</taxon>
        <taxon>Rhizoclosmatium</taxon>
    </lineage>
</organism>
<dbReference type="OrthoDB" id="202470at2759"/>
<dbReference type="CDD" id="cd04301">
    <property type="entry name" value="NAT_SF"/>
    <property type="match status" value="1"/>
</dbReference>
<evidence type="ECO:0000259" key="1">
    <source>
        <dbReference type="PROSITE" id="PS51186"/>
    </source>
</evidence>
<dbReference type="AlphaFoldDB" id="A0A1Y2C4T3"/>
<comment type="caution">
    <text evidence="2">The sequence shown here is derived from an EMBL/GenBank/DDBJ whole genome shotgun (WGS) entry which is preliminary data.</text>
</comment>
<proteinExistence type="predicted"/>
<dbReference type="EMBL" id="MCGO01000030">
    <property type="protein sequence ID" value="ORY42043.1"/>
    <property type="molecule type" value="Genomic_DNA"/>
</dbReference>
<sequence length="174" mass="18761">MVIIRREEGGDLDESAQVTEEAFRSMKQSSHTEQFITNALRRNGLLSVSLVAVDSESNKIIGHVAVSPVTVEGQETKGLFGLGPLSVLPSHQRCGTGSQLVNAALEALRSMSAIGCVVLGNPKFYNRFGFQHTPSLVLGIPGIPQEYFMFIHLDSSAVKPEGTVHYSSAFDATQ</sequence>
<keyword evidence="2" id="KW-0808">Transferase</keyword>